<dbReference type="EMBL" id="CABFMQ020000073">
    <property type="protein sequence ID" value="VTZ49538.1"/>
    <property type="molecule type" value="Genomic_DNA"/>
</dbReference>
<evidence type="ECO:0000313" key="2">
    <source>
        <dbReference type="Proteomes" id="UP000485880"/>
    </source>
</evidence>
<evidence type="ECO:0000313" key="1">
    <source>
        <dbReference type="EMBL" id="VTZ49538.1"/>
    </source>
</evidence>
<organism evidence="1 2">
    <name type="scientific">Methylocella tundrae</name>
    <dbReference type="NCBI Taxonomy" id="227605"/>
    <lineage>
        <taxon>Bacteria</taxon>
        <taxon>Pseudomonadati</taxon>
        <taxon>Pseudomonadota</taxon>
        <taxon>Alphaproteobacteria</taxon>
        <taxon>Hyphomicrobiales</taxon>
        <taxon>Beijerinckiaceae</taxon>
        <taxon>Methylocella</taxon>
    </lineage>
</organism>
<proteinExistence type="predicted"/>
<sequence length="71" mass="7530">MRILGLRVSLTSTSVCAAPMLVFLPFPLMLRNYGISALASDLLAVSQACNDGALQEPPESGLRPVKSDVAR</sequence>
<keyword evidence="2" id="KW-1185">Reference proteome</keyword>
<protein>
    <submittedName>
        <fullName evidence="1">Uncharacterized protein</fullName>
    </submittedName>
</protein>
<dbReference type="Proteomes" id="UP000485880">
    <property type="component" value="Unassembled WGS sequence"/>
</dbReference>
<comment type="caution">
    <text evidence="1">The sequence shown here is derived from an EMBL/GenBank/DDBJ whole genome shotgun (WGS) entry which is preliminary data.</text>
</comment>
<dbReference type="AlphaFoldDB" id="A0A8B6M3Y1"/>
<name>A0A8B6M3Y1_METTU</name>
<accession>A0A8B6M3Y1</accession>
<gene>
    <name evidence="1" type="ORF">MPC4_170069</name>
</gene>
<reference evidence="1 2" key="1">
    <citation type="submission" date="2019-05" db="EMBL/GenBank/DDBJ databases">
        <authorList>
            <person name="Farhan Ul Haque M."/>
        </authorList>
    </citation>
    <scope>NUCLEOTIDE SEQUENCE [LARGE SCALE GENOMIC DNA]</scope>
    <source>
        <strain evidence="1">2</strain>
    </source>
</reference>